<dbReference type="GO" id="GO:0005634">
    <property type="term" value="C:nucleus"/>
    <property type="evidence" value="ECO:0007669"/>
    <property type="project" value="TreeGrafter"/>
</dbReference>
<keyword evidence="3" id="KW-1185">Reference proteome</keyword>
<dbReference type="PANTHER" id="PTHR43138:SF2">
    <property type="entry name" value="PROTEIN SPT10"/>
    <property type="match status" value="1"/>
</dbReference>
<dbReference type="GeneID" id="43580603"/>
<evidence type="ECO:0000259" key="1">
    <source>
        <dbReference type="PROSITE" id="PS51186"/>
    </source>
</evidence>
<dbReference type="RefSeq" id="XP_031852394.1">
    <property type="nucleotide sequence ID" value="XM_031996503.1"/>
</dbReference>
<dbReference type="AlphaFoldDB" id="A0A5E8BBG3"/>
<sequence length="261" mass="28721">MPSVFGDPEAKPALREQTLNHPLVPTELTLADGTHAVAFPLTSQDYIPLSLLTHLTDEFNEEIERGQTYPLESPLTPEGFKTYWMGDFTAIVLKGTLAEFEKTAASQHAVPGSSASVTPSDPSHLYENYHEEENAKSTHAKATALIPRDADWGTIFLGTFHVLPNYPGRSSHVCNCGFLVSSLARGSPLKVGSAMGKLYLEWAPKLGYTYSVYNLVYETNEYSVRIWENLGFERIGRVPGAGILKGYDKPVDAIIFGKQLV</sequence>
<dbReference type="GO" id="GO:0016747">
    <property type="term" value="F:acyltransferase activity, transferring groups other than amino-acyl groups"/>
    <property type="evidence" value="ECO:0007669"/>
    <property type="project" value="InterPro"/>
</dbReference>
<dbReference type="Gene3D" id="3.40.630.30">
    <property type="match status" value="1"/>
</dbReference>
<proteinExistence type="predicted"/>
<dbReference type="InterPro" id="IPR000182">
    <property type="entry name" value="GNAT_dom"/>
</dbReference>
<dbReference type="InterPro" id="IPR016181">
    <property type="entry name" value="Acyl_CoA_acyltransferase"/>
</dbReference>
<evidence type="ECO:0000313" key="2">
    <source>
        <dbReference type="EMBL" id="VVT48446.1"/>
    </source>
</evidence>
<accession>A0A5E8BBG3</accession>
<evidence type="ECO:0000313" key="3">
    <source>
        <dbReference type="Proteomes" id="UP000398389"/>
    </source>
</evidence>
<dbReference type="PANTHER" id="PTHR43138">
    <property type="entry name" value="ACETYLTRANSFERASE, GNAT FAMILY"/>
    <property type="match status" value="1"/>
</dbReference>
<feature type="domain" description="N-acetyltransferase" evidence="1">
    <location>
        <begin position="95"/>
        <end position="261"/>
    </location>
</feature>
<name>A0A5E8BBG3_9ASCO</name>
<reference evidence="2 3" key="1">
    <citation type="submission" date="2019-09" db="EMBL/GenBank/DDBJ databases">
        <authorList>
            <person name="Brejova B."/>
        </authorList>
    </citation>
    <scope>NUCLEOTIDE SEQUENCE [LARGE SCALE GENOMIC DNA]</scope>
</reference>
<dbReference type="Proteomes" id="UP000398389">
    <property type="component" value="Unassembled WGS sequence"/>
</dbReference>
<protein>
    <recommendedName>
        <fullName evidence="1">N-acetyltransferase domain-containing protein</fullName>
    </recommendedName>
</protein>
<dbReference type="InterPro" id="IPR052742">
    <property type="entry name" value="Mito_N-acetyltransferase"/>
</dbReference>
<dbReference type="PROSITE" id="PS51186">
    <property type="entry name" value="GNAT"/>
    <property type="match status" value="1"/>
</dbReference>
<dbReference type="SUPFAM" id="SSF55729">
    <property type="entry name" value="Acyl-CoA N-acyltransferases (Nat)"/>
    <property type="match status" value="1"/>
</dbReference>
<dbReference type="EMBL" id="CABVLU010000002">
    <property type="protein sequence ID" value="VVT48446.1"/>
    <property type="molecule type" value="Genomic_DNA"/>
</dbReference>
<dbReference type="OrthoDB" id="10264707at2759"/>
<gene>
    <name evidence="2" type="ORF">SAPINGB_P001783</name>
</gene>
<organism evidence="2 3">
    <name type="scientific">Magnusiomyces paraingens</name>
    <dbReference type="NCBI Taxonomy" id="2606893"/>
    <lineage>
        <taxon>Eukaryota</taxon>
        <taxon>Fungi</taxon>
        <taxon>Dikarya</taxon>
        <taxon>Ascomycota</taxon>
        <taxon>Saccharomycotina</taxon>
        <taxon>Dipodascomycetes</taxon>
        <taxon>Dipodascales</taxon>
        <taxon>Dipodascaceae</taxon>
        <taxon>Magnusiomyces</taxon>
    </lineage>
</organism>